<dbReference type="PROSITE" id="PS50093">
    <property type="entry name" value="PKD"/>
    <property type="match status" value="2"/>
</dbReference>
<evidence type="ECO:0000313" key="19">
    <source>
        <dbReference type="Ensembl" id="ENSSDUP00000004443.1"/>
    </source>
</evidence>
<feature type="transmembrane region" description="Helical" evidence="14">
    <location>
        <begin position="1805"/>
        <end position="1825"/>
    </location>
</feature>
<evidence type="ECO:0000256" key="12">
    <source>
        <dbReference type="PROSITE-ProRule" id="PRU00152"/>
    </source>
</evidence>
<comment type="caution">
    <text evidence="12">Lacks conserved residue(s) required for the propagation of feature annotation.</text>
</comment>
<dbReference type="InterPro" id="IPR001024">
    <property type="entry name" value="PLAT/LH2_dom"/>
</dbReference>
<reference evidence="19" key="2">
    <citation type="submission" date="2025-09" db="UniProtKB">
        <authorList>
            <consortium name="Ensembl"/>
        </authorList>
    </citation>
    <scope>IDENTIFICATION</scope>
</reference>
<dbReference type="InterPro" id="IPR022409">
    <property type="entry name" value="PKD/Chitinase_dom"/>
</dbReference>
<dbReference type="SUPFAM" id="SSF49723">
    <property type="entry name" value="Lipase/lipooxygenase domain (PLAT/LH2 domain)"/>
    <property type="match status" value="1"/>
</dbReference>
<keyword evidence="6" id="KW-0677">Repeat</keyword>
<evidence type="ECO:0000256" key="7">
    <source>
        <dbReference type="ARBA" id="ARBA00022989"/>
    </source>
</evidence>
<feature type="transmembrane region" description="Helical" evidence="14">
    <location>
        <begin position="1342"/>
        <end position="1362"/>
    </location>
</feature>
<dbReference type="InterPro" id="IPR036392">
    <property type="entry name" value="PLAT/LH2_dom_sf"/>
</dbReference>
<dbReference type="InterPro" id="IPR014010">
    <property type="entry name" value="REJ_dom"/>
</dbReference>
<feature type="domain" description="PLAT" evidence="16">
    <location>
        <begin position="1387"/>
        <end position="1508"/>
    </location>
</feature>
<feature type="domain" description="REJ" evidence="18">
    <location>
        <begin position="221"/>
        <end position="817"/>
    </location>
</feature>
<evidence type="ECO:0000259" key="16">
    <source>
        <dbReference type="PROSITE" id="PS50095"/>
    </source>
</evidence>
<dbReference type="SUPFAM" id="SSF49299">
    <property type="entry name" value="PKD domain"/>
    <property type="match status" value="2"/>
</dbReference>
<keyword evidence="5 14" id="KW-0812">Transmembrane</keyword>
<keyword evidence="10" id="KW-1015">Disulfide bond</keyword>
<keyword evidence="7 14" id="KW-1133">Transmembrane helix</keyword>
<feature type="domain" description="GAIN-B" evidence="17">
    <location>
        <begin position="1170"/>
        <end position="1326"/>
    </location>
</feature>
<feature type="transmembrane region" description="Helical" evidence="14">
    <location>
        <begin position="1662"/>
        <end position="1686"/>
    </location>
</feature>
<evidence type="ECO:0000259" key="18">
    <source>
        <dbReference type="PROSITE" id="PS51111"/>
    </source>
</evidence>
<dbReference type="PROSITE" id="PS50221">
    <property type="entry name" value="GAIN_B"/>
    <property type="match status" value="1"/>
</dbReference>
<dbReference type="PANTHER" id="PTHR46730:SF4">
    <property type="entry name" value="POLYCYSTIC KIDNEY DISEASE PROTEIN 1-LIKE 1"/>
    <property type="match status" value="1"/>
</dbReference>
<dbReference type="Pfam" id="PF20519">
    <property type="entry name" value="Polycystin_dom"/>
    <property type="match status" value="1"/>
</dbReference>
<dbReference type="Gene3D" id="2.60.60.20">
    <property type="entry name" value="PLAT/LH2 domain"/>
    <property type="match status" value="1"/>
</dbReference>
<dbReference type="GO" id="GO:0005929">
    <property type="term" value="C:cilium"/>
    <property type="evidence" value="ECO:0007669"/>
    <property type="project" value="UniProtKB-SubCell"/>
</dbReference>
<name>A0A3B4TEE7_SERDU</name>
<dbReference type="GO" id="GO:0005886">
    <property type="term" value="C:plasma membrane"/>
    <property type="evidence" value="ECO:0007669"/>
    <property type="project" value="UniProtKB-SubCell"/>
</dbReference>
<evidence type="ECO:0000256" key="13">
    <source>
        <dbReference type="SAM" id="MobiDB-lite"/>
    </source>
</evidence>
<accession>A0A3B4TEE7</accession>
<evidence type="ECO:0000313" key="20">
    <source>
        <dbReference type="Proteomes" id="UP000261420"/>
    </source>
</evidence>
<feature type="compositionally biased region" description="Basic and acidic residues" evidence="13">
    <location>
        <begin position="2296"/>
        <end position="2308"/>
    </location>
</feature>
<dbReference type="InterPro" id="IPR046791">
    <property type="entry name" value="Polycystin_dom"/>
</dbReference>
<dbReference type="PROSITE" id="PS50095">
    <property type="entry name" value="PLAT"/>
    <property type="match status" value="1"/>
</dbReference>
<evidence type="ECO:0000256" key="4">
    <source>
        <dbReference type="ARBA" id="ARBA00022475"/>
    </source>
</evidence>
<evidence type="ECO:0000259" key="17">
    <source>
        <dbReference type="PROSITE" id="PS50221"/>
    </source>
</evidence>
<organism evidence="19 20">
    <name type="scientific">Seriola dumerili</name>
    <name type="common">Greater amberjack</name>
    <name type="synonym">Caranx dumerili</name>
    <dbReference type="NCBI Taxonomy" id="41447"/>
    <lineage>
        <taxon>Eukaryota</taxon>
        <taxon>Metazoa</taxon>
        <taxon>Chordata</taxon>
        <taxon>Craniata</taxon>
        <taxon>Vertebrata</taxon>
        <taxon>Euteleostomi</taxon>
        <taxon>Actinopterygii</taxon>
        <taxon>Neopterygii</taxon>
        <taxon>Teleostei</taxon>
        <taxon>Neoteleostei</taxon>
        <taxon>Acanthomorphata</taxon>
        <taxon>Carangaria</taxon>
        <taxon>Carangiformes</taxon>
        <taxon>Carangidae</taxon>
        <taxon>Seriola</taxon>
    </lineage>
</organism>
<feature type="compositionally biased region" description="Low complexity" evidence="13">
    <location>
        <begin position="2267"/>
        <end position="2276"/>
    </location>
</feature>
<dbReference type="PANTHER" id="PTHR46730">
    <property type="entry name" value="POLYCYSTIN-1"/>
    <property type="match status" value="1"/>
</dbReference>
<feature type="domain" description="PKD" evidence="15">
    <location>
        <begin position="80"/>
        <end position="121"/>
    </location>
</feature>
<feature type="transmembrane region" description="Helical" evidence="14">
    <location>
        <begin position="1554"/>
        <end position="1573"/>
    </location>
</feature>
<feature type="compositionally biased region" description="Basic and acidic residues" evidence="13">
    <location>
        <begin position="2371"/>
        <end position="2381"/>
    </location>
</feature>
<feature type="domain" description="PKD" evidence="15">
    <location>
        <begin position="164"/>
        <end position="216"/>
    </location>
</feature>
<dbReference type="InterPro" id="IPR035986">
    <property type="entry name" value="PKD_dom_sf"/>
</dbReference>
<dbReference type="GeneTree" id="ENSGT00940000162104"/>
<proteinExistence type="inferred from homology"/>
<feature type="transmembrane region" description="Helical" evidence="14">
    <location>
        <begin position="2171"/>
        <end position="2195"/>
    </location>
</feature>
<dbReference type="Pfam" id="PF01477">
    <property type="entry name" value="PLAT"/>
    <property type="match status" value="1"/>
</dbReference>
<dbReference type="GO" id="GO:0005261">
    <property type="term" value="F:monoatomic cation channel activity"/>
    <property type="evidence" value="ECO:0007669"/>
    <property type="project" value="TreeGrafter"/>
</dbReference>
<feature type="compositionally biased region" description="Polar residues" evidence="13">
    <location>
        <begin position="2277"/>
        <end position="2295"/>
    </location>
</feature>
<evidence type="ECO:0000256" key="3">
    <source>
        <dbReference type="ARBA" id="ARBA00007200"/>
    </source>
</evidence>
<dbReference type="InterPro" id="IPR057244">
    <property type="entry name" value="GAIN_B"/>
</dbReference>
<dbReference type="SMART" id="SM00308">
    <property type="entry name" value="LH2"/>
    <property type="match status" value="1"/>
</dbReference>
<dbReference type="Proteomes" id="UP000261420">
    <property type="component" value="Unplaced"/>
</dbReference>
<feature type="transmembrane region" description="Helical" evidence="14">
    <location>
        <begin position="1692"/>
        <end position="1725"/>
    </location>
</feature>
<evidence type="ECO:0000256" key="10">
    <source>
        <dbReference type="ARBA" id="ARBA00023157"/>
    </source>
</evidence>
<dbReference type="InterPro" id="IPR000601">
    <property type="entry name" value="PKD_dom"/>
</dbReference>
<evidence type="ECO:0000256" key="6">
    <source>
        <dbReference type="ARBA" id="ARBA00022737"/>
    </source>
</evidence>
<dbReference type="STRING" id="41447.ENSSDUP00000004443"/>
<dbReference type="PROSITE" id="PS51111">
    <property type="entry name" value="REJ"/>
    <property type="match status" value="1"/>
</dbReference>
<dbReference type="InterPro" id="IPR013783">
    <property type="entry name" value="Ig-like_fold"/>
</dbReference>
<feature type="compositionally biased region" description="Polar residues" evidence="13">
    <location>
        <begin position="2390"/>
        <end position="2406"/>
    </location>
</feature>
<dbReference type="Pfam" id="PF02010">
    <property type="entry name" value="REJ"/>
    <property type="match status" value="2"/>
</dbReference>
<feature type="transmembrane region" description="Helical" evidence="14">
    <location>
        <begin position="1990"/>
        <end position="2010"/>
    </location>
</feature>
<dbReference type="Ensembl" id="ENSSDUT00000004538.1">
    <property type="protein sequence ID" value="ENSSDUP00000004443.1"/>
    <property type="gene ID" value="ENSSDUG00000003202.1"/>
</dbReference>
<evidence type="ECO:0000256" key="11">
    <source>
        <dbReference type="ARBA" id="ARBA00023273"/>
    </source>
</evidence>
<evidence type="ECO:0000259" key="15">
    <source>
        <dbReference type="PROSITE" id="PS50093"/>
    </source>
</evidence>
<feature type="region of interest" description="Disordered" evidence="13">
    <location>
        <begin position="2264"/>
        <end position="2308"/>
    </location>
</feature>
<dbReference type="CDD" id="cd00146">
    <property type="entry name" value="PKD"/>
    <property type="match status" value="1"/>
</dbReference>
<dbReference type="OMA" id="QQGAWTH"/>
<feature type="transmembrane region" description="Helical" evidence="14">
    <location>
        <begin position="1593"/>
        <end position="1612"/>
    </location>
</feature>
<dbReference type="Pfam" id="PF00801">
    <property type="entry name" value="PKD"/>
    <property type="match status" value="1"/>
</dbReference>
<evidence type="ECO:0000256" key="8">
    <source>
        <dbReference type="ARBA" id="ARBA00023069"/>
    </source>
</evidence>
<evidence type="ECO:0000256" key="14">
    <source>
        <dbReference type="SAM" id="Phobius"/>
    </source>
</evidence>
<keyword evidence="11" id="KW-0966">Cell projection</keyword>
<dbReference type="Gene3D" id="2.60.40.10">
    <property type="entry name" value="Immunoglobulins"/>
    <property type="match status" value="2"/>
</dbReference>
<dbReference type="InterPro" id="IPR002859">
    <property type="entry name" value="PKD/REJ-like"/>
</dbReference>
<feature type="transmembrane region" description="Helical" evidence="14">
    <location>
        <begin position="2112"/>
        <end position="2134"/>
    </location>
</feature>
<evidence type="ECO:0000256" key="5">
    <source>
        <dbReference type="ARBA" id="ARBA00022692"/>
    </source>
</evidence>
<dbReference type="SMART" id="SM00089">
    <property type="entry name" value="PKD"/>
    <property type="match status" value="2"/>
</dbReference>
<evidence type="ECO:0000256" key="1">
    <source>
        <dbReference type="ARBA" id="ARBA00004138"/>
    </source>
</evidence>
<sequence>QDLFYVTMEFLDTTPKGQSSHYVSLLDDGSFVVSSDWILETPGKYEISKSTKENFLRIYAEKQAYPTNTDITFLALADVPDLVEFIWHFGDSTSARSTSSTITKRYHKPGRFDVVAVTSSSHTSITSEVFPLAVERAVKLNRLVHQASVLQNETVTISCRVNVGTNLTFLWNFGDGSSRLGQSTEQHVFHRRGEFRVEVTVSNLVSSASLSSHIFVVDRPCQPPPVKNMGPLKLQVRRYEVIYLGVTYETEIDCDISGGLQYTWTLFDSAGQTYYLPQTDTHRQSLTLQSHLLHYDTYIAIARVQVIGSVVYSNYSLRVQVMPSPPVAFIQGGTNVFINKRNTTVVTLDGQKSYDPDFPMNPLRYYRWTCKPLSSITTSCFNQYIPTSSPVLTFPVSFLKHNFDQFQFTLTVHSGERSASSETFLTIIPNLLGKVSVYCPHCHGDQVNWDKSFSVSTLCEDCNVSPKHIHYTWSLYWVNASSRPVIEVPFCSTVDLNSPSTIIKSPESFPQTLETFTLHPSDTDTSHYTIYELFNPSSSCPGDEPFYHSLGKFDLPKHQTSTEYPPLTVDNSGVLYSEHFGQSDVISEFPGHSDSSAEWEFSFAVLENGDKGGQPDYDVPFLSAEEGDPGISAGRPTDLDGETFSPGYDSVSDPAVYDEGSNLVVPGSAMVIQEPTLLDLPRDPVDKGLFESYTYTGISSPFLSFRPFSLRPGSRYMLEVTAKSHHSFLGRTQLFLKTKPAPKGMTCQVQPDKGMELHTHFSIFCASGKEDLLYEHSFSVGSRPPKVLYQGRDFQYYFSLPSGDPSDDYKVTIYTEIRSSTYGTATKPCPVTVQVQPNKPITHKHAITSHGHYGLRNLSALVRLGNSREIRNYISLLSSILNRLSLDTKANTHAQIHLRNVLISTVCELESSEQASMVDGICALKDLLQVTNQVTLASARQVAVHVQAISDLFLESRAPVQYHLDHRTLNTLVVLLSYILQAAGKNHNFTPQMPNMDNITQVLELDSPTGENIRNSIAFPGCIPASATSDHIKLGGSPATNQMAQLVVDTLQTASDLMLVRENKHVFYILFHKVQEHRVRTDPITLYATYQNQTSTVISSGSTTFYISASLIQLLFVRHSGGTESRQPCVLSVATELARSPYTCAQHPTQLSGPVVDLSLYNCSVRRKIPVRSLILPINVELQQPPGNVCCYFFFLLSNKHVRILCCDRMFERPTPSINHLHRIHHWETNTIRITLPPSYLNAAGVGHLALLNADFGKAPRHKYLSEQISYSLTVVSSLCLSWDGHQGAWTHQGCRTQQADTASAVNCSCHQLRPMTVVQHQIQSSRDTADLDPFLSASCNLTVLGVLVLCVCLYIPGLAVCKRADDMFKKNQRVHYLSDNSPFDSYLYAITIHTGLCSAANMSAKVYIVLYGEDGFSHTRELQVPGCTLFRRNSQVTFIVSTADSLGRVWGVHIWHDSSGPSPTWYLRQVEVSEMNRGHVKGRAWLFVGQCWLAVNKGDGQVERMLRVCTHGLGFTKMLCFKLSNYLADFHIWMSVYSCPCPNLFTHTQRLSVCLLLLLGYACINTVIISQIDAELPFELGILDVSAVSVTTGALSVVAVLPGATMISFLFRLHGVKLRRSGVQHAKGKKTERHCFEENRAIQKEKDPQGIFGPTSQWCHYLAWAFCLLLSLSCLVLSAVLGMRFSSSKVLIWIHSLFFSLMSCIFFIQPAVILTVAVTVSFWYRKRPDFHTFSRIKELEAAHQPEEQFRISAFPQERCSYLEKVILLAARQRARYLRLVRPLTPAELRKTRGRKRREILIHNTLRDLSVCVSMAFLMLCVTYGSSVSDHYHLNKAVRKQFIRNDDIDFMSIQNHEDWWKWTQTSLLNLLYKNASATTEVSNDQKLTKFHVTKAATPLTTCGHLGCSSWPNATVGLGRTKSDAASKLNLLHSCGWLGRQTVALKVQFTLFSPAPNLFTSVTLLTEQSPINVLLPSFKVQSVRVYHTPAVWDYVVMVCQLLFLLLSLLQLCHQVCTMRQQGLMGYWRTPCNWLEEHLTLRLRSLVVSMITMWELKRSAVPVSDETVHVSLQDIRTLRGLTLFLLITKCMTMLRVNRTLAIPVTLLTRSLSSLFWPTISGLILLVALSCAGNLLFVQSSWAFSSIPRSLQSLLCQYSGLRPARGLLLSGHHFLYSGAFYLSSTVVWTAVVHIFFFLCKNFLEHLYTQETICQEPHFPKILLTLVFQTYYLEEFESLVDELLFRLSALCNCLHHTLPPKAHDYLEEESPISSPIQEPSNMDTKVSQPHVKSSDNLQHTGERAEENPNDRELQTYFRGQNCLSLPESASLIRIWTDDVLETQSDHWTKTNESCWLSKTQATHTEVVVEVLVHEEPVSVEPDKQEGPYGDDSSCWETSSNSKNKMSQKFA</sequence>
<keyword evidence="9 14" id="KW-0472">Membrane</keyword>
<reference evidence="19" key="1">
    <citation type="submission" date="2025-08" db="UniProtKB">
        <authorList>
            <consortium name="Ensembl"/>
        </authorList>
    </citation>
    <scope>IDENTIFICATION</scope>
</reference>
<protein>
    <submittedName>
        <fullName evidence="19">Polycystin 1 like 1, transient receptor potential channel interacting</fullName>
    </submittedName>
</protein>
<keyword evidence="8" id="KW-0969">Cilium</keyword>
<evidence type="ECO:0000256" key="9">
    <source>
        <dbReference type="ARBA" id="ARBA00023136"/>
    </source>
</evidence>
<keyword evidence="20" id="KW-1185">Reference proteome</keyword>
<evidence type="ECO:0000256" key="2">
    <source>
        <dbReference type="ARBA" id="ARBA00004651"/>
    </source>
</evidence>
<dbReference type="GO" id="GO:0006816">
    <property type="term" value="P:calcium ion transport"/>
    <property type="evidence" value="ECO:0007669"/>
    <property type="project" value="TreeGrafter"/>
</dbReference>
<comment type="subcellular location">
    <subcellularLocation>
        <location evidence="2">Cell membrane</location>
        <topology evidence="2">Multi-pass membrane protein</topology>
    </subcellularLocation>
    <subcellularLocation>
        <location evidence="1">Cell projection</location>
        <location evidence="1">Cilium</location>
    </subcellularLocation>
</comment>
<keyword evidence="4" id="KW-1003">Cell membrane</keyword>
<comment type="similarity">
    <text evidence="3">Belongs to the polycystin family.</text>
</comment>
<feature type="region of interest" description="Disordered" evidence="13">
    <location>
        <begin position="2371"/>
        <end position="2406"/>
    </location>
</feature>